<proteinExistence type="predicted"/>
<dbReference type="AlphaFoldDB" id="A0A0N4XJY2"/>
<sequence>MRLEWNDVAFTESVVVVQVMVNVFDLRKISVEVRSSAGGFDADFGSCDEDFWPHSRDQPNASPKTFRYSPGSNWLFNGG</sequence>
<gene>
    <name evidence="1" type="ORF">NBR_LOCUS2835</name>
</gene>
<evidence type="ECO:0000313" key="2">
    <source>
        <dbReference type="Proteomes" id="UP000271162"/>
    </source>
</evidence>
<dbReference type="EMBL" id="UYSL01003636">
    <property type="protein sequence ID" value="VDL66424.1"/>
    <property type="molecule type" value="Genomic_DNA"/>
</dbReference>
<dbReference type="WBParaSite" id="NBR_0000283401-mRNA-1">
    <property type="protein sequence ID" value="NBR_0000283401-mRNA-1"/>
    <property type="gene ID" value="NBR_0000283401"/>
</dbReference>
<organism evidence="3">
    <name type="scientific">Nippostrongylus brasiliensis</name>
    <name type="common">Rat hookworm</name>
    <dbReference type="NCBI Taxonomy" id="27835"/>
    <lineage>
        <taxon>Eukaryota</taxon>
        <taxon>Metazoa</taxon>
        <taxon>Ecdysozoa</taxon>
        <taxon>Nematoda</taxon>
        <taxon>Chromadorea</taxon>
        <taxon>Rhabditida</taxon>
        <taxon>Rhabditina</taxon>
        <taxon>Rhabditomorpha</taxon>
        <taxon>Strongyloidea</taxon>
        <taxon>Heligmosomidae</taxon>
        <taxon>Nippostrongylus</taxon>
    </lineage>
</organism>
<protein>
    <submittedName>
        <fullName evidence="1 3">Uncharacterized protein</fullName>
    </submittedName>
</protein>
<evidence type="ECO:0000313" key="3">
    <source>
        <dbReference type="WBParaSite" id="NBR_0000283401-mRNA-1"/>
    </source>
</evidence>
<reference evidence="1 2" key="2">
    <citation type="submission" date="2018-11" db="EMBL/GenBank/DDBJ databases">
        <authorList>
            <consortium name="Pathogen Informatics"/>
        </authorList>
    </citation>
    <scope>NUCLEOTIDE SEQUENCE [LARGE SCALE GENOMIC DNA]</scope>
</reference>
<name>A0A0N4XJY2_NIPBR</name>
<dbReference type="Proteomes" id="UP000271162">
    <property type="component" value="Unassembled WGS sequence"/>
</dbReference>
<evidence type="ECO:0000313" key="1">
    <source>
        <dbReference type="EMBL" id="VDL66424.1"/>
    </source>
</evidence>
<accession>A0A0N4XJY2</accession>
<reference evidence="3" key="1">
    <citation type="submission" date="2017-02" db="UniProtKB">
        <authorList>
            <consortium name="WormBaseParasite"/>
        </authorList>
    </citation>
    <scope>IDENTIFICATION</scope>
</reference>
<keyword evidence="2" id="KW-1185">Reference proteome</keyword>